<evidence type="ECO:0000313" key="2">
    <source>
        <dbReference type="Proteomes" id="UP001597319"/>
    </source>
</evidence>
<accession>A0ABW5LJN0</accession>
<keyword evidence="2" id="KW-1185">Reference proteome</keyword>
<dbReference type="Proteomes" id="UP001597319">
    <property type="component" value="Unassembled WGS sequence"/>
</dbReference>
<name>A0ABW5LJN0_9FLAO</name>
<reference evidence="2" key="1">
    <citation type="journal article" date="2019" name="Int. J. Syst. Evol. Microbiol.">
        <title>The Global Catalogue of Microorganisms (GCM) 10K type strain sequencing project: providing services to taxonomists for standard genome sequencing and annotation.</title>
        <authorList>
            <consortium name="The Broad Institute Genomics Platform"/>
            <consortium name="The Broad Institute Genome Sequencing Center for Infectious Disease"/>
            <person name="Wu L."/>
            <person name="Ma J."/>
        </authorList>
    </citation>
    <scope>NUCLEOTIDE SEQUENCE [LARGE SCALE GENOMIC DNA]</scope>
    <source>
        <strain evidence="2">KCTC 52274</strain>
    </source>
</reference>
<organism evidence="1 2">
    <name type="scientific">Aquimarina rubra</name>
    <dbReference type="NCBI Taxonomy" id="1920033"/>
    <lineage>
        <taxon>Bacteria</taxon>
        <taxon>Pseudomonadati</taxon>
        <taxon>Bacteroidota</taxon>
        <taxon>Flavobacteriia</taxon>
        <taxon>Flavobacteriales</taxon>
        <taxon>Flavobacteriaceae</taxon>
        <taxon>Aquimarina</taxon>
    </lineage>
</organism>
<protein>
    <recommendedName>
        <fullName evidence="3">Apea-like HEPN domain-containing protein</fullName>
    </recommendedName>
</protein>
<comment type="caution">
    <text evidence="1">The sequence shown here is derived from an EMBL/GenBank/DDBJ whole genome shotgun (WGS) entry which is preliminary data.</text>
</comment>
<evidence type="ECO:0000313" key="1">
    <source>
        <dbReference type="EMBL" id="MFD2565010.1"/>
    </source>
</evidence>
<gene>
    <name evidence="1" type="ORF">ACFSR1_20195</name>
</gene>
<proteinExistence type="predicted"/>
<dbReference type="RefSeq" id="WP_378294859.1">
    <property type="nucleotide sequence ID" value="NZ_JBHULE010000035.1"/>
</dbReference>
<sequence>MKTTSEDYIKLFENILELIHKAHLSSLFSYEVFDSFPNNISDSLKSDFNNEISYSLKERQLFIEGKNKEEIKAILGERTKSIINGSSFSYPFYKIQKIAHKNSNTPKVIAGIGNNNLLISEIDFHSIISEKQLVYIVGVIEGFILDSVRVIYYTNEEYIEQHNVKPDFSTLKNLENFEKLKTERIIHITHRKWGKGSFSTRMKRIKSKFRLDFDFDKRLVEILDEANLLRNCILHNGAKVSIEYFDFIKGKKETNIGDDIMIDRYFTECLYYLSLDFVTKLFYLVEPITFKTGIGELVYDHSYFKDVMLKEDNWIYKRLTENKIY</sequence>
<dbReference type="EMBL" id="JBHULE010000035">
    <property type="protein sequence ID" value="MFD2565010.1"/>
    <property type="molecule type" value="Genomic_DNA"/>
</dbReference>
<evidence type="ECO:0008006" key="3">
    <source>
        <dbReference type="Google" id="ProtNLM"/>
    </source>
</evidence>